<dbReference type="Proteomes" id="UP000501648">
    <property type="component" value="Chromosome"/>
</dbReference>
<feature type="region of interest" description="Disordered" evidence="1">
    <location>
        <begin position="84"/>
        <end position="122"/>
    </location>
</feature>
<evidence type="ECO:0000256" key="2">
    <source>
        <dbReference type="SAM" id="SignalP"/>
    </source>
</evidence>
<reference evidence="3 4" key="1">
    <citation type="journal article" date="2012" name="J. Bacteriol.">
        <title>Genome sequence of the pathogenic Herbaspirillum seropedicae strain Os34, isolated from rice roots.</title>
        <authorList>
            <person name="Ye W."/>
            <person name="Ye S."/>
            <person name="Liu J."/>
            <person name="Chang S."/>
            <person name="Chen M."/>
            <person name="Zhu B."/>
            <person name="Guo L."/>
            <person name="An Q."/>
        </authorList>
    </citation>
    <scope>NUCLEOTIDE SEQUENCE [LARGE SCALE GENOMIC DNA]</scope>
    <source>
        <strain evidence="3 4">Os34</strain>
    </source>
</reference>
<dbReference type="EMBL" id="CP008956">
    <property type="protein sequence ID" value="QJP99754.1"/>
    <property type="molecule type" value="Genomic_DNA"/>
</dbReference>
<feature type="signal peptide" evidence="2">
    <location>
        <begin position="1"/>
        <end position="15"/>
    </location>
</feature>
<gene>
    <name evidence="3" type="ORF">C798_05785</name>
</gene>
<name>A0A6M3ZMG1_9BURK</name>
<accession>A0A6M3ZMG1</accession>
<feature type="compositionally biased region" description="Basic and acidic residues" evidence="1">
    <location>
        <begin position="86"/>
        <end position="96"/>
    </location>
</feature>
<feature type="chain" id="PRO_5026979961" description="DUF4148 domain-containing protein" evidence="2">
    <location>
        <begin position="16"/>
        <end position="122"/>
    </location>
</feature>
<evidence type="ECO:0000313" key="4">
    <source>
        <dbReference type="Proteomes" id="UP000501648"/>
    </source>
</evidence>
<evidence type="ECO:0000256" key="1">
    <source>
        <dbReference type="SAM" id="MobiDB-lite"/>
    </source>
</evidence>
<evidence type="ECO:0000313" key="3">
    <source>
        <dbReference type="EMBL" id="QJP99754.1"/>
    </source>
</evidence>
<evidence type="ECO:0008006" key="5">
    <source>
        <dbReference type="Google" id="ProtNLM"/>
    </source>
</evidence>
<sequence length="122" mass="13109">MLTIAASLAAPAAFAASTAAIDAHTSAAPDSAARWSMSAMDRHMPLETPRPHKLAQQKFRYMDMAQAKRSKSLRNAVLVYGGGVDRPARDTLRDPAKAGPQTPLYRQDAPAPAPRVIMRPST</sequence>
<keyword evidence="2" id="KW-0732">Signal</keyword>
<organism evidence="3 4">
    <name type="scientific">Herbaspirillum rubrisubalbicans Os34</name>
    <dbReference type="NCBI Taxonomy" id="1235827"/>
    <lineage>
        <taxon>Bacteria</taxon>
        <taxon>Pseudomonadati</taxon>
        <taxon>Pseudomonadota</taxon>
        <taxon>Betaproteobacteria</taxon>
        <taxon>Burkholderiales</taxon>
        <taxon>Oxalobacteraceae</taxon>
        <taxon>Herbaspirillum</taxon>
    </lineage>
</organism>
<proteinExistence type="predicted"/>
<dbReference type="AlphaFoldDB" id="A0A6M3ZMG1"/>
<protein>
    <recommendedName>
        <fullName evidence="5">DUF4148 domain-containing protein</fullName>
    </recommendedName>
</protein>